<sequence>MKKQIYLFLNILLFSCSIESSILSESASKGIDDILKFYGGFCEYSVGKVVATDEPTTTYFEVKLSKSKGVEKFKKDSKFASSNIAYRLYRNLTKEEKSNYSEIRTIIIFESGITKKYSFKTNELETVDNKTKTVDLVVDYLKDKDFEKISTILNDSSVIEYDKDALITQMEKVDSKYGNITEEGFRIFGYRKVKYNRKYKKYLRISGAIIRDNNSNELSVVMDPEKENNEVLTLEYAM</sequence>
<evidence type="ECO:0000313" key="2">
    <source>
        <dbReference type="Proteomes" id="UP000585050"/>
    </source>
</evidence>
<evidence type="ECO:0000313" key="1">
    <source>
        <dbReference type="EMBL" id="NLR95070.1"/>
    </source>
</evidence>
<evidence type="ECO:0008006" key="3">
    <source>
        <dbReference type="Google" id="ProtNLM"/>
    </source>
</evidence>
<organism evidence="1 2">
    <name type="scientific">Flammeovirga agarivorans</name>
    <dbReference type="NCBI Taxonomy" id="2726742"/>
    <lineage>
        <taxon>Bacteria</taxon>
        <taxon>Pseudomonadati</taxon>
        <taxon>Bacteroidota</taxon>
        <taxon>Cytophagia</taxon>
        <taxon>Cytophagales</taxon>
        <taxon>Flammeovirgaceae</taxon>
        <taxon>Flammeovirga</taxon>
    </lineage>
</organism>
<dbReference type="AlphaFoldDB" id="A0A7X8SRG9"/>
<proteinExistence type="predicted"/>
<comment type="caution">
    <text evidence="1">The sequence shown here is derived from an EMBL/GenBank/DDBJ whole genome shotgun (WGS) entry which is preliminary data.</text>
</comment>
<dbReference type="Proteomes" id="UP000585050">
    <property type="component" value="Unassembled WGS sequence"/>
</dbReference>
<name>A0A7X8SRG9_9BACT</name>
<protein>
    <recommendedName>
        <fullName evidence="3">Lipoprotein</fullName>
    </recommendedName>
</protein>
<dbReference type="PROSITE" id="PS51257">
    <property type="entry name" value="PROKAR_LIPOPROTEIN"/>
    <property type="match status" value="1"/>
</dbReference>
<reference evidence="1 2" key="1">
    <citation type="submission" date="2020-04" db="EMBL/GenBank/DDBJ databases">
        <title>Flammeovirga sp. SR4, a novel species isolated from seawater.</title>
        <authorList>
            <person name="Wang X."/>
        </authorList>
    </citation>
    <scope>NUCLEOTIDE SEQUENCE [LARGE SCALE GENOMIC DNA]</scope>
    <source>
        <strain evidence="1 2">SR4</strain>
    </source>
</reference>
<dbReference type="RefSeq" id="WP_168885775.1">
    <property type="nucleotide sequence ID" value="NZ_JABAIL010000032.1"/>
</dbReference>
<gene>
    <name evidence="1" type="ORF">HGP29_27975</name>
</gene>
<dbReference type="EMBL" id="JABAIL010000032">
    <property type="protein sequence ID" value="NLR95070.1"/>
    <property type="molecule type" value="Genomic_DNA"/>
</dbReference>
<keyword evidence="2" id="KW-1185">Reference proteome</keyword>
<accession>A0A7X8SRG9</accession>